<protein>
    <submittedName>
        <fullName evidence="3">ComEC/Rec2 family competence protein</fullName>
    </submittedName>
</protein>
<feature type="compositionally biased region" description="Basic and acidic residues" evidence="1">
    <location>
        <begin position="177"/>
        <end position="190"/>
    </location>
</feature>
<name>A0ABW4A1U7_9ACTN</name>
<evidence type="ECO:0000313" key="4">
    <source>
        <dbReference type="Proteomes" id="UP001597183"/>
    </source>
</evidence>
<dbReference type="PANTHER" id="PTHR30619">
    <property type="entry name" value="DNA INTERNALIZATION/COMPETENCE PROTEIN COMEC/REC2"/>
    <property type="match status" value="1"/>
</dbReference>
<dbReference type="EMBL" id="JBHTMK010000004">
    <property type="protein sequence ID" value="MFD1364250.1"/>
    <property type="molecule type" value="Genomic_DNA"/>
</dbReference>
<dbReference type="InterPro" id="IPR052159">
    <property type="entry name" value="Competence_DNA_uptake"/>
</dbReference>
<organism evidence="3 4">
    <name type="scientific">Actinoplanes sichuanensis</name>
    <dbReference type="NCBI Taxonomy" id="512349"/>
    <lineage>
        <taxon>Bacteria</taxon>
        <taxon>Bacillati</taxon>
        <taxon>Actinomycetota</taxon>
        <taxon>Actinomycetes</taxon>
        <taxon>Micromonosporales</taxon>
        <taxon>Micromonosporaceae</taxon>
        <taxon>Actinoplanes</taxon>
    </lineage>
</organism>
<sequence>MLRLRVLPALHGDALLLEYGPPDTPHHVLVDGGPRSNITREAIAAALRQVRGLDLLVVTHVDADHITGVLRMLEHGDLPDRIGDVWFNGWHHLPSDQLGVKQGERLSKAIRKRRLPWNAAFDGGAVMVPDTGPLPVRELPGGLRLTLLSPTRQALADLRPAWKEVVEEAEPAGPPPVHERPVQPDRLGDKPLDPDALAAAPFAPDDSEANGSSIAFLAEFDGRSVILTGDAHCGVLVPGLRRLAAGNGRVSAGALKVPHHGSAGNVSGELLDILDCRRFVFSTNGAIYGHPDRTAIARIVTRIPGSRLEFNYRTPSLEPWESARLRRRWRYETVFGDVDGHLLVRL</sequence>
<accession>A0ABW4A1U7</accession>
<evidence type="ECO:0000313" key="3">
    <source>
        <dbReference type="EMBL" id="MFD1364250.1"/>
    </source>
</evidence>
<dbReference type="RefSeq" id="WP_317793834.1">
    <property type="nucleotide sequence ID" value="NZ_AP028461.1"/>
</dbReference>
<evidence type="ECO:0000259" key="2">
    <source>
        <dbReference type="Pfam" id="PF00753"/>
    </source>
</evidence>
<dbReference type="InterPro" id="IPR036866">
    <property type="entry name" value="RibonucZ/Hydroxyglut_hydro"/>
</dbReference>
<keyword evidence="4" id="KW-1185">Reference proteome</keyword>
<comment type="caution">
    <text evidence="3">The sequence shown here is derived from an EMBL/GenBank/DDBJ whole genome shotgun (WGS) entry which is preliminary data.</text>
</comment>
<feature type="domain" description="Metallo-beta-lactamase" evidence="2">
    <location>
        <begin position="26"/>
        <end position="129"/>
    </location>
</feature>
<feature type="region of interest" description="Disordered" evidence="1">
    <location>
        <begin position="167"/>
        <end position="190"/>
    </location>
</feature>
<gene>
    <name evidence="3" type="ORF">ACFQ5G_02710</name>
</gene>
<proteinExistence type="predicted"/>
<dbReference type="Gene3D" id="3.60.15.10">
    <property type="entry name" value="Ribonuclease Z/Hydroxyacylglutathione hydrolase-like"/>
    <property type="match status" value="1"/>
</dbReference>
<dbReference type="InterPro" id="IPR001279">
    <property type="entry name" value="Metallo-B-lactamas"/>
</dbReference>
<evidence type="ECO:0000256" key="1">
    <source>
        <dbReference type="SAM" id="MobiDB-lite"/>
    </source>
</evidence>
<reference evidence="4" key="1">
    <citation type="journal article" date="2019" name="Int. J. Syst. Evol. Microbiol.">
        <title>The Global Catalogue of Microorganisms (GCM) 10K type strain sequencing project: providing services to taxonomists for standard genome sequencing and annotation.</title>
        <authorList>
            <consortium name="The Broad Institute Genomics Platform"/>
            <consortium name="The Broad Institute Genome Sequencing Center for Infectious Disease"/>
            <person name="Wu L."/>
            <person name="Ma J."/>
        </authorList>
    </citation>
    <scope>NUCLEOTIDE SEQUENCE [LARGE SCALE GENOMIC DNA]</scope>
    <source>
        <strain evidence="4">CCM 7526</strain>
    </source>
</reference>
<dbReference type="Pfam" id="PF00753">
    <property type="entry name" value="Lactamase_B"/>
    <property type="match status" value="1"/>
</dbReference>
<dbReference type="SUPFAM" id="SSF56281">
    <property type="entry name" value="Metallo-hydrolase/oxidoreductase"/>
    <property type="match status" value="1"/>
</dbReference>
<dbReference type="Proteomes" id="UP001597183">
    <property type="component" value="Unassembled WGS sequence"/>
</dbReference>
<dbReference type="PANTHER" id="PTHR30619:SF1">
    <property type="entry name" value="RECOMBINATION PROTEIN 2"/>
    <property type="match status" value="1"/>
</dbReference>